<protein>
    <recommendedName>
        <fullName evidence="3">serine O-acetyltransferase</fullName>
        <ecNumber evidence="3">2.3.1.30</ecNumber>
    </recommendedName>
</protein>
<dbReference type="Gene3D" id="2.160.10.10">
    <property type="entry name" value="Hexapeptide repeat proteins"/>
    <property type="match status" value="1"/>
</dbReference>
<dbReference type="EC" id="2.3.1.30" evidence="3"/>
<dbReference type="InterPro" id="IPR010493">
    <property type="entry name" value="Ser_AcTrfase_N"/>
</dbReference>
<dbReference type="Pfam" id="PF00132">
    <property type="entry name" value="Hexapep"/>
    <property type="match status" value="1"/>
</dbReference>
<name>A0A7S2GFT0_9EUKA</name>
<dbReference type="Gene3D" id="1.10.3130.10">
    <property type="entry name" value="serine acetyltransferase, domain 1"/>
    <property type="match status" value="1"/>
</dbReference>
<dbReference type="SUPFAM" id="SSF51161">
    <property type="entry name" value="Trimeric LpxA-like enzymes"/>
    <property type="match status" value="1"/>
</dbReference>
<organism evidence="9">
    <name type="scientific">Haptolina brevifila</name>
    <dbReference type="NCBI Taxonomy" id="156173"/>
    <lineage>
        <taxon>Eukaryota</taxon>
        <taxon>Haptista</taxon>
        <taxon>Haptophyta</taxon>
        <taxon>Prymnesiophyceae</taxon>
        <taxon>Prymnesiales</taxon>
        <taxon>Prymnesiaceae</taxon>
        <taxon>Haptolina</taxon>
    </lineage>
</organism>
<comment type="catalytic activity">
    <reaction evidence="7">
        <text>L-serine + acetyl-CoA = O-acetyl-L-serine + CoA</text>
        <dbReference type="Rhea" id="RHEA:24560"/>
        <dbReference type="ChEBI" id="CHEBI:33384"/>
        <dbReference type="ChEBI" id="CHEBI:57287"/>
        <dbReference type="ChEBI" id="CHEBI:57288"/>
        <dbReference type="ChEBI" id="CHEBI:58340"/>
        <dbReference type="EC" id="2.3.1.30"/>
    </reaction>
</comment>
<keyword evidence="4" id="KW-0028">Amino-acid biosynthesis</keyword>
<proteinExistence type="inferred from homology"/>
<evidence type="ECO:0000313" key="9">
    <source>
        <dbReference type="EMBL" id="CAD9447728.1"/>
    </source>
</evidence>
<accession>A0A7S2GFT0</accession>
<reference evidence="9" key="1">
    <citation type="submission" date="2021-01" db="EMBL/GenBank/DDBJ databases">
        <authorList>
            <person name="Corre E."/>
            <person name="Pelletier E."/>
            <person name="Niang G."/>
            <person name="Scheremetjew M."/>
            <person name="Finn R."/>
            <person name="Kale V."/>
            <person name="Holt S."/>
            <person name="Cochrane G."/>
            <person name="Meng A."/>
            <person name="Brown T."/>
            <person name="Cohen L."/>
        </authorList>
    </citation>
    <scope>NUCLEOTIDE SEQUENCE</scope>
    <source>
        <strain evidence="9">UTEX LB 985</strain>
    </source>
</reference>
<evidence type="ECO:0000256" key="1">
    <source>
        <dbReference type="ARBA" id="ARBA00004876"/>
    </source>
</evidence>
<dbReference type="Pfam" id="PF06426">
    <property type="entry name" value="SATase_N"/>
    <property type="match status" value="1"/>
</dbReference>
<dbReference type="Pfam" id="PF14602">
    <property type="entry name" value="Hexapep_2"/>
    <property type="match status" value="1"/>
</dbReference>
<keyword evidence="6" id="KW-0012">Acyltransferase</keyword>
<evidence type="ECO:0000256" key="7">
    <source>
        <dbReference type="ARBA" id="ARBA00049486"/>
    </source>
</evidence>
<evidence type="ECO:0000256" key="3">
    <source>
        <dbReference type="ARBA" id="ARBA00013266"/>
    </source>
</evidence>
<feature type="domain" description="Serine acetyltransferase N-terminal" evidence="8">
    <location>
        <begin position="42"/>
        <end position="157"/>
    </location>
</feature>
<gene>
    <name evidence="9" type="ORF">CBRE1094_LOCUS14951</name>
</gene>
<keyword evidence="5" id="KW-0808">Transferase</keyword>
<dbReference type="AlphaFoldDB" id="A0A7S2GFT0"/>
<dbReference type="SMART" id="SM00971">
    <property type="entry name" value="SATase_N"/>
    <property type="match status" value="1"/>
</dbReference>
<evidence type="ECO:0000256" key="2">
    <source>
        <dbReference type="ARBA" id="ARBA00007274"/>
    </source>
</evidence>
<dbReference type="PANTHER" id="PTHR42811">
    <property type="entry name" value="SERINE ACETYLTRANSFERASE"/>
    <property type="match status" value="1"/>
</dbReference>
<dbReference type="GO" id="GO:0005737">
    <property type="term" value="C:cytoplasm"/>
    <property type="evidence" value="ECO:0007669"/>
    <property type="project" value="InterPro"/>
</dbReference>
<comment type="pathway">
    <text evidence="1">Amino-acid biosynthesis; L-cysteine biosynthesis; L-cysteine from L-serine: step 1/2.</text>
</comment>
<sequence>MLQLVARRLHIRAPLQCVVQPVRRFSSRFSRSNEWPDDANIVWEEIWDEAALQFKSQSWKSGDLQDFGIDRYLFSEVLSHKSLACGLASTIGDKLGGNHSEKQGVDYQSILVSAFRAEPDICSAVAADLQRFRVVDPATDGLLGVFLFFKGVQALACARVAHHFWTQRGEAGKLIARLLQSEMSDVFGVDIHPGCQIGRGVTIDHATGVTLGETCVIGDNVYLMHDVTLGATGTSSEHDRHPKIGNGVFLGAKCTVLGNIAVGDGATVAASALVNKPVPPGYTAVGVPAKLIAPRVEVQMDLTKAK</sequence>
<evidence type="ECO:0000259" key="8">
    <source>
        <dbReference type="SMART" id="SM00971"/>
    </source>
</evidence>
<dbReference type="GO" id="GO:0006535">
    <property type="term" value="P:cysteine biosynthetic process from serine"/>
    <property type="evidence" value="ECO:0007669"/>
    <property type="project" value="InterPro"/>
</dbReference>
<evidence type="ECO:0000256" key="6">
    <source>
        <dbReference type="ARBA" id="ARBA00023315"/>
    </source>
</evidence>
<dbReference type="InterPro" id="IPR042122">
    <property type="entry name" value="Ser_AcTrfase_N_sf"/>
</dbReference>
<dbReference type="GO" id="GO:0009001">
    <property type="term" value="F:serine O-acetyltransferase activity"/>
    <property type="evidence" value="ECO:0007669"/>
    <property type="project" value="UniProtKB-EC"/>
</dbReference>
<dbReference type="InterPro" id="IPR001451">
    <property type="entry name" value="Hexapep"/>
</dbReference>
<dbReference type="UniPathway" id="UPA00136">
    <property type="reaction ID" value="UER00199"/>
</dbReference>
<dbReference type="InterPro" id="IPR045304">
    <property type="entry name" value="LbH_SAT"/>
</dbReference>
<comment type="similarity">
    <text evidence="2">Belongs to the transferase hexapeptide repeat family.</text>
</comment>
<dbReference type="FunFam" id="2.160.10.10:FF:000007">
    <property type="entry name" value="Serine acetyltransferase"/>
    <property type="match status" value="1"/>
</dbReference>
<dbReference type="InterPro" id="IPR011004">
    <property type="entry name" value="Trimer_LpxA-like_sf"/>
</dbReference>
<dbReference type="EMBL" id="HBGU01027531">
    <property type="protein sequence ID" value="CAD9447728.1"/>
    <property type="molecule type" value="Transcribed_RNA"/>
</dbReference>
<evidence type="ECO:0000256" key="4">
    <source>
        <dbReference type="ARBA" id="ARBA00022605"/>
    </source>
</evidence>
<dbReference type="CDD" id="cd03354">
    <property type="entry name" value="LbH_SAT"/>
    <property type="match status" value="1"/>
</dbReference>
<evidence type="ECO:0000256" key="5">
    <source>
        <dbReference type="ARBA" id="ARBA00022679"/>
    </source>
</evidence>